<evidence type="ECO:0000256" key="7">
    <source>
        <dbReference type="ARBA" id="ARBA00031259"/>
    </source>
</evidence>
<keyword evidence="8" id="KW-0010">Activator</keyword>
<accession>A0A2H9TNC5</accession>
<evidence type="ECO:0000256" key="1">
    <source>
        <dbReference type="ARBA" id="ARBA00004123"/>
    </source>
</evidence>
<evidence type="ECO:0000256" key="3">
    <source>
        <dbReference type="ARBA" id="ARBA00020634"/>
    </source>
</evidence>
<evidence type="ECO:0000313" key="10">
    <source>
        <dbReference type="Proteomes" id="UP000240830"/>
    </source>
</evidence>
<keyword evidence="4 8" id="KW-0805">Transcription regulation</keyword>
<comment type="subcellular location">
    <subcellularLocation>
        <location evidence="1 8">Nucleus</location>
    </subcellularLocation>
</comment>
<dbReference type="AlphaFoldDB" id="A0A2H9TNC5"/>
<keyword evidence="5 8" id="KW-0804">Transcription</keyword>
<name>A0A2H9TNC5_9FUNG</name>
<evidence type="ECO:0000256" key="2">
    <source>
        <dbReference type="ARBA" id="ARBA00007526"/>
    </source>
</evidence>
<dbReference type="InterPro" id="IPR007018">
    <property type="entry name" value="Mediator_Med6"/>
</dbReference>
<keyword evidence="10" id="KW-1185">Reference proteome</keyword>
<comment type="caution">
    <text evidence="9">The sequence shown here is derived from an EMBL/GenBank/DDBJ whole genome shotgun (WGS) entry which is preliminary data.</text>
</comment>
<evidence type="ECO:0000256" key="4">
    <source>
        <dbReference type="ARBA" id="ARBA00023015"/>
    </source>
</evidence>
<dbReference type="PANTHER" id="PTHR13104">
    <property type="entry name" value="MED-6-RELATED"/>
    <property type="match status" value="1"/>
</dbReference>
<dbReference type="Gene3D" id="3.10.450.580">
    <property type="entry name" value="Mediator complex, subunit Med6"/>
    <property type="match status" value="1"/>
</dbReference>
<dbReference type="EMBL" id="MTSL01000072">
    <property type="protein sequence ID" value="PJF19236.1"/>
    <property type="molecule type" value="Genomic_DNA"/>
</dbReference>
<organism evidence="9 10">
    <name type="scientific">Paramicrosporidium saccamoebae</name>
    <dbReference type="NCBI Taxonomy" id="1246581"/>
    <lineage>
        <taxon>Eukaryota</taxon>
        <taxon>Fungi</taxon>
        <taxon>Fungi incertae sedis</taxon>
        <taxon>Cryptomycota</taxon>
        <taxon>Cryptomycota incertae sedis</taxon>
        <taxon>Paramicrosporidium</taxon>
    </lineage>
</organism>
<dbReference type="Proteomes" id="UP000240830">
    <property type="component" value="Unassembled WGS sequence"/>
</dbReference>
<gene>
    <name evidence="8" type="primary">MED6</name>
    <name evidence="9" type="ORF">PSACC_00947</name>
</gene>
<comment type="subunit">
    <text evidence="8">Component of the Mediator complex.</text>
</comment>
<comment type="function">
    <text evidence="8">Component of the Mediator complex, a coactivator involved in the regulated transcription of nearly all RNA polymerase II-dependent genes. Mediator functions as a bridge to convey information from gene-specific regulatory proteins to the basal RNA polymerase II transcription machinery. Mediator is recruited to promoters by direct interactions with regulatory proteins and serves as a scaffold for the assembly of a functional preinitiation complex with RNA polymerase II and the general transcription factors.</text>
</comment>
<reference evidence="9 10" key="1">
    <citation type="submission" date="2016-10" db="EMBL/GenBank/DDBJ databases">
        <title>The genome of Paramicrosporidium saccamoebae is the missing link in understanding Cryptomycota and Microsporidia evolution.</title>
        <authorList>
            <person name="Quandt C.A."/>
            <person name="Beaudet D."/>
            <person name="Corsaro D."/>
            <person name="Michel R."/>
            <person name="Corradi N."/>
            <person name="James T."/>
        </authorList>
    </citation>
    <scope>NUCLEOTIDE SEQUENCE [LARGE SCALE GENOMIC DNA]</scope>
    <source>
        <strain evidence="9 10">KSL3</strain>
    </source>
</reference>
<comment type="similarity">
    <text evidence="2 8">Belongs to the Mediator complex subunit 6 family.</text>
</comment>
<evidence type="ECO:0000256" key="8">
    <source>
        <dbReference type="RuleBase" id="RU364143"/>
    </source>
</evidence>
<dbReference type="GO" id="GO:0003712">
    <property type="term" value="F:transcription coregulator activity"/>
    <property type="evidence" value="ECO:0007669"/>
    <property type="project" value="InterPro"/>
</dbReference>
<evidence type="ECO:0000256" key="5">
    <source>
        <dbReference type="ARBA" id="ARBA00023163"/>
    </source>
</evidence>
<keyword evidence="6 8" id="KW-0539">Nucleus</keyword>
<dbReference type="STRING" id="1246581.A0A2H9TNC5"/>
<dbReference type="GO" id="GO:0016592">
    <property type="term" value="C:mediator complex"/>
    <property type="evidence" value="ECO:0007669"/>
    <property type="project" value="InterPro"/>
</dbReference>
<evidence type="ECO:0000256" key="6">
    <source>
        <dbReference type="ARBA" id="ARBA00023242"/>
    </source>
</evidence>
<proteinExistence type="inferred from homology"/>
<dbReference type="InterPro" id="IPR038566">
    <property type="entry name" value="Mediator_Med6_sf"/>
</dbReference>
<protein>
    <recommendedName>
        <fullName evidence="3 8">Mediator of RNA polymerase II transcription subunit 6</fullName>
    </recommendedName>
    <alternativeName>
        <fullName evidence="7 8">Mediator complex subunit 6</fullName>
    </alternativeName>
</protein>
<evidence type="ECO:0000313" key="9">
    <source>
        <dbReference type="EMBL" id="PJF19236.1"/>
    </source>
</evidence>
<dbReference type="Pfam" id="PF04934">
    <property type="entry name" value="Med6"/>
    <property type="match status" value="1"/>
</dbReference>
<dbReference type="GO" id="GO:0006357">
    <property type="term" value="P:regulation of transcription by RNA polymerase II"/>
    <property type="evidence" value="ECO:0007669"/>
    <property type="project" value="InterPro"/>
</dbReference>
<dbReference type="OrthoDB" id="344220at2759"/>
<sequence>MEELAYVCFRDVAWLQAYPLTEASVLDYFSLSQFYERTCNNEVLKMQARYTDNAALLSQLHKMTGTEFAVVRSTPPKLFVIAKQQRHSSDKVSVLSVYYILNGSIFMAPSLYAVVGNRITASLHHLGEAIDYAKGFLSFDAAACQYVLPTTQADSVMTEEDLRLDRLVMEAVAEE</sequence>